<dbReference type="GO" id="GO:0003924">
    <property type="term" value="F:GTPase activity"/>
    <property type="evidence" value="ECO:0007669"/>
    <property type="project" value="InterPro"/>
</dbReference>
<dbReference type="SUPFAM" id="SSF52540">
    <property type="entry name" value="P-loop containing nucleoside triphosphate hydrolases"/>
    <property type="match status" value="2"/>
</dbReference>
<gene>
    <name evidence="6" type="ORF">MGAL_10B034971</name>
</gene>
<dbReference type="FunFam" id="3.40.50.300:FF:000412">
    <property type="entry name" value="ADP-ribosylation factor 1"/>
    <property type="match status" value="2"/>
</dbReference>
<evidence type="ECO:0000313" key="6">
    <source>
        <dbReference type="EMBL" id="VDI66452.1"/>
    </source>
</evidence>
<keyword evidence="5" id="KW-0460">Magnesium</keyword>
<feature type="binding site" evidence="5">
    <location>
        <position position="51"/>
    </location>
    <ligand>
        <name>Mg(2+)</name>
        <dbReference type="ChEBI" id="CHEBI:18420"/>
    </ligand>
</feature>
<evidence type="ECO:0000256" key="2">
    <source>
        <dbReference type="ARBA" id="ARBA00022741"/>
    </source>
</evidence>
<dbReference type="OrthoDB" id="2011769at2759"/>
<dbReference type="AlphaFoldDB" id="A0A8B6GN54"/>
<feature type="binding site" evidence="4">
    <location>
        <begin position="27"/>
        <end position="34"/>
    </location>
    <ligand>
        <name>GTP</name>
        <dbReference type="ChEBI" id="CHEBI:37565"/>
    </ligand>
</feature>
<dbReference type="PRINTS" id="PR00328">
    <property type="entry name" value="SAR1GTPBP"/>
</dbReference>
<evidence type="ECO:0000313" key="7">
    <source>
        <dbReference type="Proteomes" id="UP000596742"/>
    </source>
</evidence>
<dbReference type="InterPro" id="IPR006689">
    <property type="entry name" value="Small_GTPase_ARF/SAR"/>
</dbReference>
<dbReference type="Gene3D" id="3.40.50.300">
    <property type="entry name" value="P-loop containing nucleotide triphosphate hydrolases"/>
    <property type="match status" value="2"/>
</dbReference>
<sequence>MGLWLSKLYDVFSEFSGSTPARILMLGLDAAGKTTILYKIKLNESVHTIPTIGFNVETVSPVKGVSFTVWDVGGQEKIRRLWRHYYQNAEGLIYIVDSSDKERLSEAKDELDGILNSDEMRGVPVVVMANKQDLPRSMSPSEVADGLGLPKMTGRKWYIHGACAKTGEGIFESMKEMADLVKTNKKSSIFTKFFRVLMLGLDAAGKTTILYKIKLNETVATIPTIGFNVETVNPCKGVSFTVWDVGGQDRIRPLWRHYFQNTEGLLFIIDSNDRERMAEAREELMGILQNDEMRHVPLVVVANKQDLPNALSPSQVAEGLHLHKLTGHKWFIHGSCASTGEGIYESLKEMAHLVKDHKKSSKR</sequence>
<dbReference type="PROSITE" id="PS51419">
    <property type="entry name" value="RAB"/>
    <property type="match status" value="1"/>
</dbReference>
<dbReference type="PANTHER" id="PTHR11711">
    <property type="entry name" value="ADP RIBOSYLATION FACTOR-RELATED"/>
    <property type="match status" value="1"/>
</dbReference>
<evidence type="ECO:0000256" key="1">
    <source>
        <dbReference type="ARBA" id="ARBA00010290"/>
    </source>
</evidence>
<reference evidence="6" key="1">
    <citation type="submission" date="2018-11" db="EMBL/GenBank/DDBJ databases">
        <authorList>
            <person name="Alioto T."/>
            <person name="Alioto T."/>
        </authorList>
    </citation>
    <scope>NUCLEOTIDE SEQUENCE</scope>
</reference>
<dbReference type="InterPro" id="IPR027417">
    <property type="entry name" value="P-loop_NTPase"/>
</dbReference>
<dbReference type="Pfam" id="PF00025">
    <property type="entry name" value="Arf"/>
    <property type="match status" value="2"/>
</dbReference>
<keyword evidence="5" id="KW-0479">Metal-binding</keyword>
<dbReference type="CDD" id="cd00878">
    <property type="entry name" value="Arf_Arl"/>
    <property type="match status" value="2"/>
</dbReference>
<dbReference type="InterPro" id="IPR024156">
    <property type="entry name" value="Small_GTPase_ARF"/>
</dbReference>
<dbReference type="InterPro" id="IPR005225">
    <property type="entry name" value="Small_GTP-bd"/>
</dbReference>
<dbReference type="PROSITE" id="PS51422">
    <property type="entry name" value="SAR1"/>
    <property type="match status" value="1"/>
</dbReference>
<dbReference type="GO" id="GO:0046872">
    <property type="term" value="F:metal ion binding"/>
    <property type="evidence" value="ECO:0007669"/>
    <property type="project" value="UniProtKB-KW"/>
</dbReference>
<comment type="caution">
    <text evidence="6">The sequence shown here is derived from an EMBL/GenBank/DDBJ whole genome shotgun (WGS) entry which is preliminary data.</text>
</comment>
<evidence type="ECO:0000256" key="5">
    <source>
        <dbReference type="PIRSR" id="PIRSR606689-2"/>
    </source>
</evidence>
<dbReference type="GO" id="GO:0005525">
    <property type="term" value="F:GTP binding"/>
    <property type="evidence" value="ECO:0007669"/>
    <property type="project" value="UniProtKB-KW"/>
</dbReference>
<dbReference type="SMART" id="SM00175">
    <property type="entry name" value="RAB"/>
    <property type="match status" value="1"/>
</dbReference>
<accession>A0A8B6GN54</accession>
<feature type="binding site" evidence="4">
    <location>
        <begin position="130"/>
        <end position="133"/>
    </location>
    <ligand>
        <name>GTP</name>
        <dbReference type="ChEBI" id="CHEBI:37565"/>
    </ligand>
</feature>
<dbReference type="SMART" id="SM00178">
    <property type="entry name" value="SAR"/>
    <property type="match status" value="2"/>
</dbReference>
<evidence type="ECO:0000256" key="4">
    <source>
        <dbReference type="PIRSR" id="PIRSR606689-1"/>
    </source>
</evidence>
<feature type="binding site" evidence="5">
    <location>
        <position position="34"/>
    </location>
    <ligand>
        <name>Mg(2+)</name>
        <dbReference type="ChEBI" id="CHEBI:18420"/>
    </ligand>
</feature>
<dbReference type="SMART" id="SM00177">
    <property type="entry name" value="ARF"/>
    <property type="match status" value="2"/>
</dbReference>
<evidence type="ECO:0000256" key="3">
    <source>
        <dbReference type="ARBA" id="ARBA00023134"/>
    </source>
</evidence>
<organism evidence="6 7">
    <name type="scientific">Mytilus galloprovincialis</name>
    <name type="common">Mediterranean mussel</name>
    <dbReference type="NCBI Taxonomy" id="29158"/>
    <lineage>
        <taxon>Eukaryota</taxon>
        <taxon>Metazoa</taxon>
        <taxon>Spiralia</taxon>
        <taxon>Lophotrochozoa</taxon>
        <taxon>Mollusca</taxon>
        <taxon>Bivalvia</taxon>
        <taxon>Autobranchia</taxon>
        <taxon>Pteriomorphia</taxon>
        <taxon>Mytilida</taxon>
        <taxon>Mytiloidea</taxon>
        <taxon>Mytilidae</taxon>
        <taxon>Mytilinae</taxon>
        <taxon>Mytilus</taxon>
    </lineage>
</organism>
<feature type="binding site" evidence="4">
    <location>
        <position position="74"/>
    </location>
    <ligand>
        <name>GTP</name>
        <dbReference type="ChEBI" id="CHEBI:37565"/>
    </ligand>
</feature>
<keyword evidence="7" id="KW-1185">Reference proteome</keyword>
<comment type="similarity">
    <text evidence="1">Belongs to the small GTPase superfamily. Arf family.</text>
</comment>
<dbReference type="NCBIfam" id="TIGR00231">
    <property type="entry name" value="small_GTP"/>
    <property type="match status" value="2"/>
</dbReference>
<name>A0A8B6GN54_MYTGA</name>
<keyword evidence="2 4" id="KW-0547">Nucleotide-binding</keyword>
<protein>
    <submittedName>
        <fullName evidence="6">ADP-ribosylation factor 1</fullName>
    </submittedName>
</protein>
<proteinExistence type="inferred from homology"/>
<dbReference type="Proteomes" id="UP000596742">
    <property type="component" value="Unassembled WGS sequence"/>
</dbReference>
<dbReference type="EMBL" id="UYJE01008711">
    <property type="protein sequence ID" value="VDI66452.1"/>
    <property type="molecule type" value="Genomic_DNA"/>
</dbReference>
<dbReference type="PROSITE" id="PS51417">
    <property type="entry name" value="ARF"/>
    <property type="match status" value="2"/>
</dbReference>
<keyword evidence="3 4" id="KW-0342">GTP-binding</keyword>
<dbReference type="GO" id="GO:0030010">
    <property type="term" value="P:establishment of cell polarity"/>
    <property type="evidence" value="ECO:0007669"/>
    <property type="project" value="UniProtKB-ARBA"/>
</dbReference>